<reference evidence="9 10" key="1">
    <citation type="journal article" date="2015" name="Antonie Van Leeuwenhoek">
        <title>Bosea vaviloviae sp. nov., a new species of slow-growing rhizobia isolated from nodules of the relict species Vavilovia formosa (Stev.) Fed.</title>
        <authorList>
            <person name="Safronova V.I."/>
            <person name="Kuznetsova I.G."/>
            <person name="Sazanova A.L."/>
            <person name="Kimeklis A.K."/>
            <person name="Belimov A.A."/>
            <person name="Andronov E.E."/>
            <person name="Pinaev A.G."/>
            <person name="Chizhevskaya E.P."/>
            <person name="Pukhaev A.R."/>
            <person name="Popov K.P."/>
            <person name="Willems A."/>
            <person name="Tikhonovich I.A."/>
        </authorList>
    </citation>
    <scope>NUCLEOTIDE SEQUENCE [LARGE SCALE GENOMIC DNA]</scope>
    <source>
        <strain evidence="9 10">Vaf18</strain>
        <plasmid evidence="9">unnamed1</plasmid>
    </source>
</reference>
<geneLocation type="plasmid" evidence="9 10">
    <name>unnamed1</name>
</geneLocation>
<keyword evidence="6 8" id="KW-0472">Membrane</keyword>
<dbReference type="RefSeq" id="WP_069694315.1">
    <property type="nucleotide sequence ID" value="NZ_CP017148.1"/>
</dbReference>
<evidence type="ECO:0000256" key="2">
    <source>
        <dbReference type="ARBA" id="ARBA00010265"/>
    </source>
</evidence>
<evidence type="ECO:0000256" key="3">
    <source>
        <dbReference type="ARBA" id="ARBA00022475"/>
    </source>
</evidence>
<keyword evidence="9" id="KW-0614">Plasmid</keyword>
<evidence type="ECO:0000256" key="1">
    <source>
        <dbReference type="ARBA" id="ARBA00004162"/>
    </source>
</evidence>
<dbReference type="NCBIfam" id="NF038091">
    <property type="entry name" value="T4SS_VirB10"/>
    <property type="match status" value="1"/>
</dbReference>
<dbReference type="Gene3D" id="2.40.128.260">
    <property type="entry name" value="Type IV secretion system, VirB10/TraB/TrbI"/>
    <property type="match status" value="2"/>
</dbReference>
<dbReference type="EMBL" id="CP017148">
    <property type="protein sequence ID" value="AOO85132.1"/>
    <property type="molecule type" value="Genomic_DNA"/>
</dbReference>
<feature type="compositionally biased region" description="Low complexity" evidence="7">
    <location>
        <begin position="161"/>
        <end position="176"/>
    </location>
</feature>
<evidence type="ECO:0000313" key="9">
    <source>
        <dbReference type="EMBL" id="AOO85132.1"/>
    </source>
</evidence>
<evidence type="ECO:0000256" key="4">
    <source>
        <dbReference type="ARBA" id="ARBA00022692"/>
    </source>
</evidence>
<dbReference type="InterPro" id="IPR042217">
    <property type="entry name" value="T4SS_VirB10/TrbI"/>
</dbReference>
<feature type="transmembrane region" description="Helical" evidence="8">
    <location>
        <begin position="30"/>
        <end position="48"/>
    </location>
</feature>
<dbReference type="Proteomes" id="UP000094969">
    <property type="component" value="Plasmid unnamed1"/>
</dbReference>
<organism evidence="9 10">
    <name type="scientific">Bosea vaviloviae</name>
    <dbReference type="NCBI Taxonomy" id="1526658"/>
    <lineage>
        <taxon>Bacteria</taxon>
        <taxon>Pseudomonadati</taxon>
        <taxon>Pseudomonadota</taxon>
        <taxon>Alphaproteobacteria</taxon>
        <taxon>Hyphomicrobiales</taxon>
        <taxon>Boseaceae</taxon>
        <taxon>Bosea</taxon>
    </lineage>
</organism>
<comment type="subcellular location">
    <subcellularLocation>
        <location evidence="1">Cell membrane</location>
        <topology evidence="1">Single-pass membrane protein</topology>
    </subcellularLocation>
</comment>
<keyword evidence="10" id="KW-1185">Reference proteome</keyword>
<keyword evidence="4 8" id="KW-0812">Transmembrane</keyword>
<dbReference type="KEGG" id="bvv:BHK69_31060"/>
<keyword evidence="3" id="KW-1003">Cell membrane</keyword>
<protein>
    <submittedName>
        <fullName evidence="9">Conjugal transfer protein</fullName>
    </submittedName>
</protein>
<keyword evidence="5 8" id="KW-1133">Transmembrane helix</keyword>
<evidence type="ECO:0000256" key="7">
    <source>
        <dbReference type="SAM" id="MobiDB-lite"/>
    </source>
</evidence>
<dbReference type="Pfam" id="PF03743">
    <property type="entry name" value="TrbI"/>
    <property type="match status" value="1"/>
</dbReference>
<proteinExistence type="inferred from homology"/>
<sequence length="452" mass="48159">MPRPEEYRSIELEAAAATAVARSPTALGNLLKIGVPVGALLLAGWMISSSFRQSPKNMTAPDTEEFRTTQFPAPSLETPRPQTGQGTIVIPAAPETPEPSIPPPPVAPPQALPAPPAPEFLAPPTIANDDEARRLSELERLRLEEERRKWERLRAPQVITDASGSAASGPSPDGSAGRSGGDQETDPNRRFLASVASASVETAKATKNDRIDALIAQGTTIRGVLETAVQSDLPGMVRAVTAENVWSFDGRRVLIPAGSRLVGEYKSGMAQGQTRVFIVWTRLLRSDGVSVELGSNGADELGRAGNSGYVDNHYLERFGAAVVLSLVGGVSQFLSGYGQSDSNNGNGSTITTTDPVTGVTTTTQIGANGTNQVLQARQIAAQNVSQTLTNIAQEALKNSINIPPTIHLDQGTRITVFVRRDLDFAALYPDPVKEALRELRRERNPPASTRLP</sequence>
<evidence type="ECO:0000256" key="5">
    <source>
        <dbReference type="ARBA" id="ARBA00022989"/>
    </source>
</evidence>
<dbReference type="AlphaFoldDB" id="A0A1D7UCM7"/>
<comment type="similarity">
    <text evidence="2">Belongs to the TrbI/VirB10 family.</text>
</comment>
<dbReference type="InterPro" id="IPR047695">
    <property type="entry name" value="T4SS_VirB10/PtlG"/>
</dbReference>
<dbReference type="GO" id="GO:0005886">
    <property type="term" value="C:plasma membrane"/>
    <property type="evidence" value="ECO:0007669"/>
    <property type="project" value="UniProtKB-SubCell"/>
</dbReference>
<evidence type="ECO:0000313" key="10">
    <source>
        <dbReference type="Proteomes" id="UP000094969"/>
    </source>
</evidence>
<feature type="region of interest" description="Disordered" evidence="7">
    <location>
        <begin position="93"/>
        <end position="127"/>
    </location>
</feature>
<feature type="compositionally biased region" description="Pro residues" evidence="7">
    <location>
        <begin position="94"/>
        <end position="118"/>
    </location>
</feature>
<feature type="region of interest" description="Disordered" evidence="7">
    <location>
        <begin position="154"/>
        <end position="187"/>
    </location>
</feature>
<accession>A0A1D7UCM7</accession>
<dbReference type="OrthoDB" id="9807354at2"/>
<evidence type="ECO:0000256" key="6">
    <source>
        <dbReference type="ARBA" id="ARBA00023136"/>
    </source>
</evidence>
<dbReference type="CDD" id="cd16429">
    <property type="entry name" value="VirB10"/>
    <property type="match status" value="1"/>
</dbReference>
<gene>
    <name evidence="9" type="ORF">BHK69_31060</name>
</gene>
<name>A0A1D7UCM7_9HYPH</name>
<evidence type="ECO:0000256" key="8">
    <source>
        <dbReference type="SAM" id="Phobius"/>
    </source>
</evidence>
<dbReference type="InterPro" id="IPR005498">
    <property type="entry name" value="T4SS_VirB10/TraB/TrbI"/>
</dbReference>